<dbReference type="GO" id="GO:0015833">
    <property type="term" value="P:peptide transport"/>
    <property type="evidence" value="ECO:0007669"/>
    <property type="project" value="InterPro"/>
</dbReference>
<organism evidence="6 7">
    <name type="scientific">Agromyces cerinus subsp. cerinus</name>
    <dbReference type="NCBI Taxonomy" id="232089"/>
    <lineage>
        <taxon>Bacteria</taxon>
        <taxon>Bacillati</taxon>
        <taxon>Actinomycetota</taxon>
        <taxon>Actinomycetes</taxon>
        <taxon>Micrococcales</taxon>
        <taxon>Microbacteriaceae</taxon>
        <taxon>Agromyces</taxon>
    </lineage>
</organism>
<name>A0A1N6DM79_9MICO</name>
<dbReference type="CDD" id="cd03257">
    <property type="entry name" value="ABC_NikE_OppD_transporters"/>
    <property type="match status" value="2"/>
</dbReference>
<dbReference type="Proteomes" id="UP000184699">
    <property type="component" value="Unassembled WGS sequence"/>
</dbReference>
<dbReference type="OrthoDB" id="4008250at2"/>
<dbReference type="NCBIfam" id="TIGR01727">
    <property type="entry name" value="oligo_HPY"/>
    <property type="match status" value="1"/>
</dbReference>
<dbReference type="InterPro" id="IPR003593">
    <property type="entry name" value="AAA+_ATPase"/>
</dbReference>
<dbReference type="FunFam" id="3.40.50.300:FF:000016">
    <property type="entry name" value="Oligopeptide ABC transporter ATP-binding component"/>
    <property type="match status" value="2"/>
</dbReference>
<dbReference type="GO" id="GO:0016887">
    <property type="term" value="F:ATP hydrolysis activity"/>
    <property type="evidence" value="ECO:0007669"/>
    <property type="project" value="InterPro"/>
</dbReference>
<evidence type="ECO:0000256" key="3">
    <source>
        <dbReference type="ARBA" id="ARBA00022741"/>
    </source>
</evidence>
<proteinExistence type="inferred from homology"/>
<dbReference type="Pfam" id="PF08352">
    <property type="entry name" value="oligo_HPY"/>
    <property type="match status" value="1"/>
</dbReference>
<dbReference type="InterPro" id="IPR017871">
    <property type="entry name" value="ABC_transporter-like_CS"/>
</dbReference>
<gene>
    <name evidence="6" type="ORF">SAMN05443544_0456</name>
</gene>
<protein>
    <submittedName>
        <fullName evidence="6">Peptide/nickel transport system ATP-binding protein</fullName>
    </submittedName>
</protein>
<dbReference type="InterPro" id="IPR003439">
    <property type="entry name" value="ABC_transporter-like_ATP-bd"/>
</dbReference>
<accession>A0A1N6DM79</accession>
<dbReference type="PROSITE" id="PS50893">
    <property type="entry name" value="ABC_TRANSPORTER_2"/>
    <property type="match status" value="2"/>
</dbReference>
<evidence type="ECO:0000256" key="1">
    <source>
        <dbReference type="ARBA" id="ARBA00005417"/>
    </source>
</evidence>
<dbReference type="Gene3D" id="3.40.50.300">
    <property type="entry name" value="P-loop containing nucleotide triphosphate hydrolases"/>
    <property type="match status" value="2"/>
</dbReference>
<feature type="domain" description="ABC transporter" evidence="5">
    <location>
        <begin position="341"/>
        <end position="585"/>
    </location>
</feature>
<reference evidence="7" key="1">
    <citation type="submission" date="2016-11" db="EMBL/GenBank/DDBJ databases">
        <authorList>
            <person name="Varghese N."/>
            <person name="Submissions S."/>
        </authorList>
    </citation>
    <scope>NUCLEOTIDE SEQUENCE [LARGE SCALE GENOMIC DNA]</scope>
    <source>
        <strain evidence="7">DSM 8595</strain>
    </source>
</reference>
<dbReference type="STRING" id="232089.SAMN05443544_0456"/>
<keyword evidence="2" id="KW-0813">Transport</keyword>
<sequence>MTILLDVRDLAVDIPTEDGTVHAVQHVSFAVNEGEFFGVVGESGSGKSVMVQSIMGLVPGARTSGSVLFRDRDLLSLAPEQLRSVRGREISMIFQDPLSSLHPQYTVGWQIVEQIQAHEKVSAKAAKARAIDLLDRVRIPDAAARFDAYPHQFSGGMRQRVMIAMGLSLGPALIIADEPTTALDSTVQAQILDLLGEMRSEFGTTVLMISHDLGVLSRVADRVMVMYGGRRMELGAADAVLCGPAHPYTAGLLRSSSFNREPGTPLVPIGGRPPSLLAPPEGCAFRDRCPDAMAICGSKPPVRHYDDGTEVACWLESTPVEPDPPVLPPPSLLASPDDPIVKVDGLRLTFPQRRGEPRVVLDDISLEVRRGETLGLVGESGCGKTTLARAIAGLVAPTAGTVEFDGAPTANLDRAQWRDLRRRVQLVFQDPFGSLNPRRRVGSIIGDPFRIHRLASGAERRAKVQELMELVGLNPEHYNRFPSQFSGGQRQRIGIARALALNPELVILDEPVSALDVSIQAQVLNLLDELQRRLGLTYLFISHDLAVVRHVCDRIAVMEGGRIVELGTADEVWNDPQQPFTRRLLAAAAPEIPREPRDRILLPLTVTGTGAQQPAAGHPAAQHLADRVALEVVS</sequence>
<evidence type="ECO:0000313" key="7">
    <source>
        <dbReference type="Proteomes" id="UP000184699"/>
    </source>
</evidence>
<dbReference type="RefSeq" id="WP_074258736.1">
    <property type="nucleotide sequence ID" value="NZ_FSRJ01000001.1"/>
</dbReference>
<dbReference type="PANTHER" id="PTHR43776:SF7">
    <property type="entry name" value="D,D-DIPEPTIDE TRANSPORT ATP-BINDING PROTEIN DDPF-RELATED"/>
    <property type="match status" value="1"/>
</dbReference>
<evidence type="ECO:0000259" key="5">
    <source>
        <dbReference type="PROSITE" id="PS50893"/>
    </source>
</evidence>
<dbReference type="AlphaFoldDB" id="A0A1N6DM79"/>
<dbReference type="InterPro" id="IPR027417">
    <property type="entry name" value="P-loop_NTPase"/>
</dbReference>
<dbReference type="EMBL" id="FSRJ01000001">
    <property type="protein sequence ID" value="SIN71846.1"/>
    <property type="molecule type" value="Genomic_DNA"/>
</dbReference>
<feature type="domain" description="ABC transporter" evidence="5">
    <location>
        <begin position="5"/>
        <end position="253"/>
    </location>
</feature>
<dbReference type="PROSITE" id="PS00211">
    <property type="entry name" value="ABC_TRANSPORTER_1"/>
    <property type="match status" value="2"/>
</dbReference>
<dbReference type="InterPro" id="IPR013563">
    <property type="entry name" value="Oligopep_ABC_C"/>
</dbReference>
<evidence type="ECO:0000256" key="2">
    <source>
        <dbReference type="ARBA" id="ARBA00022448"/>
    </source>
</evidence>
<evidence type="ECO:0000313" key="6">
    <source>
        <dbReference type="EMBL" id="SIN71846.1"/>
    </source>
</evidence>
<dbReference type="PANTHER" id="PTHR43776">
    <property type="entry name" value="TRANSPORT ATP-BINDING PROTEIN"/>
    <property type="match status" value="1"/>
</dbReference>
<dbReference type="NCBIfam" id="NF008453">
    <property type="entry name" value="PRK11308.1"/>
    <property type="match status" value="2"/>
</dbReference>
<dbReference type="InterPro" id="IPR050319">
    <property type="entry name" value="ABC_transp_ATP-bind"/>
</dbReference>
<dbReference type="GO" id="GO:0055085">
    <property type="term" value="P:transmembrane transport"/>
    <property type="evidence" value="ECO:0007669"/>
    <property type="project" value="UniProtKB-ARBA"/>
</dbReference>
<dbReference type="NCBIfam" id="NF007739">
    <property type="entry name" value="PRK10419.1"/>
    <property type="match status" value="2"/>
</dbReference>
<dbReference type="GO" id="GO:0005524">
    <property type="term" value="F:ATP binding"/>
    <property type="evidence" value="ECO:0007669"/>
    <property type="project" value="UniProtKB-KW"/>
</dbReference>
<evidence type="ECO:0000256" key="4">
    <source>
        <dbReference type="ARBA" id="ARBA00022840"/>
    </source>
</evidence>
<dbReference type="Pfam" id="PF00005">
    <property type="entry name" value="ABC_tran"/>
    <property type="match status" value="2"/>
</dbReference>
<dbReference type="SMART" id="SM00382">
    <property type="entry name" value="AAA"/>
    <property type="match status" value="2"/>
</dbReference>
<comment type="similarity">
    <text evidence="1">Belongs to the ABC transporter superfamily.</text>
</comment>
<keyword evidence="3" id="KW-0547">Nucleotide-binding</keyword>
<keyword evidence="7" id="KW-1185">Reference proteome</keyword>
<dbReference type="SUPFAM" id="SSF52540">
    <property type="entry name" value="P-loop containing nucleoside triphosphate hydrolases"/>
    <property type="match status" value="2"/>
</dbReference>
<keyword evidence="4 6" id="KW-0067">ATP-binding</keyword>